<name>A0A128ET99_9GAMM</name>
<dbReference type="SMART" id="SM00507">
    <property type="entry name" value="HNHc"/>
    <property type="match status" value="1"/>
</dbReference>
<protein>
    <submittedName>
        <fullName evidence="2">HNH endonuclease</fullName>
    </submittedName>
</protein>
<dbReference type="InterPro" id="IPR003615">
    <property type="entry name" value="HNH_nuc"/>
</dbReference>
<dbReference type="Gene3D" id="1.10.30.50">
    <property type="match status" value="1"/>
</dbReference>
<dbReference type="STRING" id="1796497.GCE9029_00058"/>
<evidence type="ECO:0000313" key="2">
    <source>
        <dbReference type="EMBL" id="CZF77186.1"/>
    </source>
</evidence>
<dbReference type="GO" id="GO:0004519">
    <property type="term" value="F:endonuclease activity"/>
    <property type="evidence" value="ECO:0007669"/>
    <property type="project" value="UniProtKB-KW"/>
</dbReference>
<keyword evidence="2" id="KW-0378">Hydrolase</keyword>
<dbReference type="GO" id="GO:0008270">
    <property type="term" value="F:zinc ion binding"/>
    <property type="evidence" value="ECO:0007669"/>
    <property type="project" value="InterPro"/>
</dbReference>
<sequence length="353" mass="39914">MSIEKARQFIIDTVLEPKADPRTIPQEFKRKAASQLPWVKNFKKVGDLYKYLISVTKNADKTVKAAEHAGFTSYEQALPEFERLFHDQLSDRTEFEEFIEGETYSAFDILSVVGVYDARTGGILRQKEGELLKSIAIRATLEGDEYKNEWLIENDLLKYYMKSIGGVYKETYSDNAAIIKSGAAGIPIHAFVRTSKTGHFTYHGVFEYITHYHEGSAKWFRLQKVTSTKSELEFLDDITSTLERDVQSSSADSAETRRKRLAKAARTPRSRVVKTVVYERNPDVVVEVLSRAKGTCEKCLKPAPFIKKSNGAPYLEVHHQVRLADGGEDTVDNAIALCPNCHRQAHFGVQFSS</sequence>
<reference evidence="3" key="1">
    <citation type="submission" date="2016-02" db="EMBL/GenBank/DDBJ databases">
        <authorList>
            <person name="Rodrigo-Torres Lidia"/>
            <person name="Arahal R.David."/>
        </authorList>
    </citation>
    <scope>NUCLEOTIDE SEQUENCE [LARGE SCALE GENOMIC DNA]</scope>
    <source>
        <strain evidence="3">CECT 9029</strain>
    </source>
</reference>
<evidence type="ECO:0000259" key="1">
    <source>
        <dbReference type="SMART" id="SM00507"/>
    </source>
</evidence>
<dbReference type="GO" id="GO:0003676">
    <property type="term" value="F:nucleic acid binding"/>
    <property type="evidence" value="ECO:0007669"/>
    <property type="project" value="InterPro"/>
</dbReference>
<dbReference type="Proteomes" id="UP000071641">
    <property type="component" value="Unassembled WGS sequence"/>
</dbReference>
<organism evidence="2 3">
    <name type="scientific">Grimontia celer</name>
    <dbReference type="NCBI Taxonomy" id="1796497"/>
    <lineage>
        <taxon>Bacteria</taxon>
        <taxon>Pseudomonadati</taxon>
        <taxon>Pseudomonadota</taxon>
        <taxon>Gammaproteobacteria</taxon>
        <taxon>Vibrionales</taxon>
        <taxon>Vibrionaceae</taxon>
        <taxon>Grimontia</taxon>
    </lineage>
</organism>
<keyword evidence="2" id="KW-0540">Nuclease</keyword>
<dbReference type="RefSeq" id="WP_062660552.1">
    <property type="nucleotide sequence ID" value="NZ_FIZX01000001.1"/>
</dbReference>
<dbReference type="EMBL" id="FIZX01000001">
    <property type="protein sequence ID" value="CZF77186.1"/>
    <property type="molecule type" value="Genomic_DNA"/>
</dbReference>
<gene>
    <name evidence="2" type="ORF">GCE9029_00058</name>
</gene>
<proteinExistence type="predicted"/>
<dbReference type="Pfam" id="PF01844">
    <property type="entry name" value="HNH"/>
    <property type="match status" value="1"/>
</dbReference>
<dbReference type="AlphaFoldDB" id="A0A128ET99"/>
<accession>A0A128ET99</accession>
<feature type="domain" description="HNH nuclease" evidence="1">
    <location>
        <begin position="283"/>
        <end position="343"/>
    </location>
</feature>
<keyword evidence="2" id="KW-0255">Endonuclease</keyword>
<dbReference type="InterPro" id="IPR002711">
    <property type="entry name" value="HNH"/>
</dbReference>
<keyword evidence="3" id="KW-1185">Reference proteome</keyword>
<dbReference type="CDD" id="cd00085">
    <property type="entry name" value="HNHc"/>
    <property type="match status" value="1"/>
</dbReference>
<evidence type="ECO:0000313" key="3">
    <source>
        <dbReference type="Proteomes" id="UP000071641"/>
    </source>
</evidence>